<keyword evidence="3" id="KW-1185">Reference proteome</keyword>
<reference evidence="2 3" key="1">
    <citation type="submission" date="2024-10" db="EMBL/GenBank/DDBJ databases">
        <title>The Natural Products Discovery Center: Release of the First 8490 Sequenced Strains for Exploring Actinobacteria Biosynthetic Diversity.</title>
        <authorList>
            <person name="Kalkreuter E."/>
            <person name="Kautsar S.A."/>
            <person name="Yang D."/>
            <person name="Bader C.D."/>
            <person name="Teijaro C.N."/>
            <person name="Fluegel L."/>
            <person name="Davis C.M."/>
            <person name="Simpson J.R."/>
            <person name="Lauterbach L."/>
            <person name="Steele A.D."/>
            <person name="Gui C."/>
            <person name="Meng S."/>
            <person name="Li G."/>
            <person name="Viehrig K."/>
            <person name="Ye F."/>
            <person name="Su P."/>
            <person name="Kiefer A.F."/>
            <person name="Nichols A."/>
            <person name="Cepeda A.J."/>
            <person name="Yan W."/>
            <person name="Fan B."/>
            <person name="Jiang Y."/>
            <person name="Adhikari A."/>
            <person name="Zheng C.-J."/>
            <person name="Schuster L."/>
            <person name="Cowan T.M."/>
            <person name="Smanski M.J."/>
            <person name="Chevrette M.G."/>
            <person name="De Carvalho L.P.S."/>
            <person name="Shen B."/>
        </authorList>
    </citation>
    <scope>NUCLEOTIDE SEQUENCE [LARGE SCALE GENOMIC DNA]</scope>
    <source>
        <strain evidence="2 3">NPDC002173</strain>
    </source>
</reference>
<dbReference type="InterPro" id="IPR022172">
    <property type="entry name" value="DUF3703"/>
</dbReference>
<accession>A0ABW6SMM6</accession>
<dbReference type="Pfam" id="PF12487">
    <property type="entry name" value="DUF3703"/>
    <property type="match status" value="1"/>
</dbReference>
<proteinExistence type="predicted"/>
<protein>
    <submittedName>
        <fullName evidence="2">DUF3703 domain-containing protein</fullName>
    </submittedName>
</protein>
<evidence type="ECO:0000256" key="1">
    <source>
        <dbReference type="SAM" id="MobiDB-lite"/>
    </source>
</evidence>
<evidence type="ECO:0000313" key="3">
    <source>
        <dbReference type="Proteomes" id="UP001602013"/>
    </source>
</evidence>
<organism evidence="2 3">
    <name type="scientific">Microtetraspora malaysiensis</name>
    <dbReference type="NCBI Taxonomy" id="161358"/>
    <lineage>
        <taxon>Bacteria</taxon>
        <taxon>Bacillati</taxon>
        <taxon>Actinomycetota</taxon>
        <taxon>Actinomycetes</taxon>
        <taxon>Streptosporangiales</taxon>
        <taxon>Streptosporangiaceae</taxon>
        <taxon>Microtetraspora</taxon>
    </lineage>
</organism>
<feature type="region of interest" description="Disordered" evidence="1">
    <location>
        <begin position="1"/>
        <end position="32"/>
    </location>
</feature>
<dbReference type="EMBL" id="JBIASD010000006">
    <property type="protein sequence ID" value="MFF3666138.1"/>
    <property type="molecule type" value="Genomic_DNA"/>
</dbReference>
<gene>
    <name evidence="2" type="ORF">ACFYXI_11135</name>
</gene>
<dbReference type="Proteomes" id="UP001602013">
    <property type="component" value="Unassembled WGS sequence"/>
</dbReference>
<name>A0ABW6SMM6_9ACTN</name>
<dbReference type="RefSeq" id="WP_387410501.1">
    <property type="nucleotide sequence ID" value="NZ_JBIASD010000006.1"/>
</dbReference>
<comment type="caution">
    <text evidence="2">The sequence shown here is derived from an EMBL/GenBank/DDBJ whole genome shotgun (WGS) entry which is preliminary data.</text>
</comment>
<evidence type="ECO:0000313" key="2">
    <source>
        <dbReference type="EMBL" id="MFF3666138.1"/>
    </source>
</evidence>
<sequence>MTRTAGAAPGSALGRDPAGNTGRAAAGLTEPMPMPADLAELLHAA</sequence>